<comment type="caution">
    <text evidence="1">The sequence shown here is derived from an EMBL/GenBank/DDBJ whole genome shotgun (WGS) entry which is preliminary data.</text>
</comment>
<dbReference type="AlphaFoldDB" id="A0AA36J192"/>
<dbReference type="SUPFAM" id="SSF53335">
    <property type="entry name" value="S-adenosyl-L-methionine-dependent methyltransferases"/>
    <property type="match status" value="1"/>
</dbReference>
<organism evidence="1 2">
    <name type="scientific">Effrenium voratum</name>
    <dbReference type="NCBI Taxonomy" id="2562239"/>
    <lineage>
        <taxon>Eukaryota</taxon>
        <taxon>Sar</taxon>
        <taxon>Alveolata</taxon>
        <taxon>Dinophyceae</taxon>
        <taxon>Suessiales</taxon>
        <taxon>Symbiodiniaceae</taxon>
        <taxon>Effrenium</taxon>
    </lineage>
</organism>
<proteinExistence type="predicted"/>
<dbReference type="Gene3D" id="3.40.50.150">
    <property type="entry name" value="Vaccinia Virus protein VP39"/>
    <property type="match status" value="1"/>
</dbReference>
<gene>
    <name evidence="1" type="ORF">EVOR1521_LOCUS21707</name>
</gene>
<dbReference type="Proteomes" id="UP001178507">
    <property type="component" value="Unassembled WGS sequence"/>
</dbReference>
<sequence>MGEKAALCLTGHLRSAARDAARLFVEPLRHVVLGPLRRAGYDVDVFAVTDAGEDDCEQTRTMLRPLNLQALHCVPAVDVEDVRRREERWLSKGPHTVWDRQAFLGQLKKVRVCDELLEQSEQPYRLVARSRMDARWHRFPEDARQLEVPGVIWLPLRSVESTAQYMSDQFAIGRYPEMRAYLRVYDEALDRGQWKLYRSFESTPDGLDTEELWQVSLLKAGVIARQHREICFNLLAKKSSDPWQEREDNCRHPELHRNGYITDTAWYRVPLATLPGMFSFDVLFTMRLLHLFFAEWTRIGRPAKVLDLGCGRATMIERWLKFHPASIAGVDMLPGLRKVLGHDLLELDLSQRLELRDFTSTRTCKFVDGLVSLRRVLAAAEAVGMTTEEAFQRKS</sequence>
<name>A0AA36J192_9DINO</name>
<evidence type="ECO:0000313" key="1">
    <source>
        <dbReference type="EMBL" id="CAJ1397757.1"/>
    </source>
</evidence>
<dbReference type="InterPro" id="IPR029063">
    <property type="entry name" value="SAM-dependent_MTases_sf"/>
</dbReference>
<protein>
    <submittedName>
        <fullName evidence="1">Uncharacterized protein</fullName>
    </submittedName>
</protein>
<dbReference type="EMBL" id="CAUJNA010003278">
    <property type="protein sequence ID" value="CAJ1397757.1"/>
    <property type="molecule type" value="Genomic_DNA"/>
</dbReference>
<evidence type="ECO:0000313" key="2">
    <source>
        <dbReference type="Proteomes" id="UP001178507"/>
    </source>
</evidence>
<keyword evidence="2" id="KW-1185">Reference proteome</keyword>
<accession>A0AA36J192</accession>
<reference evidence="1" key="1">
    <citation type="submission" date="2023-08" db="EMBL/GenBank/DDBJ databases">
        <authorList>
            <person name="Chen Y."/>
            <person name="Shah S."/>
            <person name="Dougan E. K."/>
            <person name="Thang M."/>
            <person name="Chan C."/>
        </authorList>
    </citation>
    <scope>NUCLEOTIDE SEQUENCE</scope>
</reference>